<dbReference type="AlphaFoldDB" id="A0A1E7DJV3"/>
<name>A0A1E7DJV3_9BACI</name>
<reference evidence="1 2" key="1">
    <citation type="submission" date="2016-06" db="EMBL/GenBank/DDBJ databases">
        <title>Domibacillus iocasae genome sequencing.</title>
        <authorList>
            <person name="Verma A."/>
            <person name="Pal Y."/>
            <person name="Ojha A.K."/>
            <person name="Krishnamurthi S."/>
        </authorList>
    </citation>
    <scope>NUCLEOTIDE SEQUENCE [LARGE SCALE GENOMIC DNA]</scope>
    <source>
        <strain evidence="1 2">DSM 29979</strain>
    </source>
</reference>
<proteinExistence type="predicted"/>
<gene>
    <name evidence="1" type="ORF">BA724_14065</name>
</gene>
<protein>
    <submittedName>
        <fullName evidence="1">Uncharacterized protein</fullName>
    </submittedName>
</protein>
<evidence type="ECO:0000313" key="1">
    <source>
        <dbReference type="EMBL" id="OES43370.1"/>
    </source>
</evidence>
<dbReference type="Proteomes" id="UP000095658">
    <property type="component" value="Unassembled WGS sequence"/>
</dbReference>
<keyword evidence="2" id="KW-1185">Reference proteome</keyword>
<sequence length="69" mass="7793">MTNPLHQFINDNKDLLEKGEVLTILLLDGYVTIYNEVDQKTNMQKTITLVDPCDTQFDCEIAHLIPTGG</sequence>
<dbReference type="STRING" id="1714016.BA724_14065"/>
<evidence type="ECO:0000313" key="2">
    <source>
        <dbReference type="Proteomes" id="UP000095658"/>
    </source>
</evidence>
<accession>A0A1E7DJV3</accession>
<dbReference type="RefSeq" id="WP_069939986.1">
    <property type="nucleotide sequence ID" value="NZ_MAMP01000026.1"/>
</dbReference>
<comment type="caution">
    <text evidence="1">The sequence shown here is derived from an EMBL/GenBank/DDBJ whole genome shotgun (WGS) entry which is preliminary data.</text>
</comment>
<organism evidence="1 2">
    <name type="scientific">Domibacillus iocasae</name>
    <dbReference type="NCBI Taxonomy" id="1714016"/>
    <lineage>
        <taxon>Bacteria</taxon>
        <taxon>Bacillati</taxon>
        <taxon>Bacillota</taxon>
        <taxon>Bacilli</taxon>
        <taxon>Bacillales</taxon>
        <taxon>Bacillaceae</taxon>
        <taxon>Domibacillus</taxon>
    </lineage>
</organism>
<dbReference type="EMBL" id="MAMP01000026">
    <property type="protein sequence ID" value="OES43370.1"/>
    <property type="molecule type" value="Genomic_DNA"/>
</dbReference>
<dbReference type="OrthoDB" id="2170703at2"/>